<evidence type="ECO:0000259" key="22">
    <source>
        <dbReference type="Pfam" id="PF00890"/>
    </source>
</evidence>
<protein>
    <recommendedName>
        <fullName evidence="6 16">Succinate dehydrogenase flavoprotein subunit</fullName>
        <ecNumber evidence="5 21">1.3.5.1</ecNumber>
    </recommendedName>
</protein>
<dbReference type="GO" id="GO:0008177">
    <property type="term" value="F:succinate dehydrogenase (quinone) activity"/>
    <property type="evidence" value="ECO:0007669"/>
    <property type="project" value="UniProtKB-EC"/>
</dbReference>
<dbReference type="GO" id="GO:0006099">
    <property type="term" value="P:tricarboxylic acid cycle"/>
    <property type="evidence" value="ECO:0007669"/>
    <property type="project" value="UniProtKB-UniRule"/>
</dbReference>
<dbReference type="OrthoDB" id="9806724at2"/>
<accession>A0A265DWT6</accession>
<evidence type="ECO:0000256" key="3">
    <source>
        <dbReference type="ARBA" id="ARBA00004894"/>
    </source>
</evidence>
<keyword evidence="9 21" id="KW-0997">Cell inner membrane</keyword>
<dbReference type="GO" id="GO:0022900">
    <property type="term" value="P:electron transport chain"/>
    <property type="evidence" value="ECO:0007669"/>
    <property type="project" value="UniProtKB-UniRule"/>
</dbReference>
<sequence length="590" mass="64320">MSNLRSLTFDAIIIGGGGSGLRAALELAKSGKKTAVLSKVFPTRSHTVSAQGGITCAIASDDPNDDWRWHMYDTVKGGDYIADQDAAEYMCSEGPKAVFELEHMGLPFSRLDNGRIYQRPFGGQSKNFGEGGQAARTCAAADRTGHALLHTLYQNNLKNNTVFLNEWYAVDLVKNASGDVVGCIAMCIETGEVVHVKSKATVLATGGAGRIYASTTNALINTGDGIGMALRAGFPMQDMEMWQFHPTGIYGAGTLVTEGCRGEGGYLINKDGERFMERYAPNAKDLAGRDVVARSMVMEILEGRGCGEKGDHVFLKLDHLGEEVLGKRLPGIVELSKTFAHIDPAKDPIPVVPTCHYMMGGIPTNIHGQAITMDENGNDHIVNGLFACGEAACVSVHGANRLGGNSLLDLVVFGRAAGMFIEGALNEGIEYLDASESDIESAMKRITRWNESEGGESIPELKAELQEIMQTSFGVFREEKNMLEGVDKLALLRERIANAYLPDKSNAFNTARVEALELDNLMEVAEATAIAALERKESRGAHSRYDYPDRDDVNWLKHSLFFPATKELKKRDVNFKPKTMDTFEPKVRTY</sequence>
<evidence type="ECO:0000256" key="19">
    <source>
        <dbReference type="PIRSR" id="PIRSR611281-3"/>
    </source>
</evidence>
<proteinExistence type="inferred from homology"/>
<evidence type="ECO:0000313" key="24">
    <source>
        <dbReference type="EMBL" id="EHJ93185.1"/>
    </source>
</evidence>
<comment type="subcellular location">
    <subcellularLocation>
        <location evidence="2 21">Cell inner membrane</location>
        <topology evidence="2 21">Peripheral membrane protein</topology>
        <orientation evidence="2 21">Cytoplasmic side</orientation>
    </subcellularLocation>
</comment>
<evidence type="ECO:0000256" key="18">
    <source>
        <dbReference type="PIRSR" id="PIRSR611281-2"/>
    </source>
</evidence>
<name>A0A265DWT6_9GAMM</name>
<comment type="catalytic activity">
    <reaction evidence="15 21">
        <text>a quinone + succinate = fumarate + a quinol</text>
        <dbReference type="Rhea" id="RHEA:40523"/>
        <dbReference type="ChEBI" id="CHEBI:24646"/>
        <dbReference type="ChEBI" id="CHEBI:29806"/>
        <dbReference type="ChEBI" id="CHEBI:30031"/>
        <dbReference type="ChEBI" id="CHEBI:132124"/>
        <dbReference type="EC" id="1.3.5.1"/>
    </reaction>
</comment>
<dbReference type="SUPFAM" id="SSF51905">
    <property type="entry name" value="FAD/NAD(P)-binding domain"/>
    <property type="match status" value="1"/>
</dbReference>
<dbReference type="Gene3D" id="1.20.58.100">
    <property type="entry name" value="Fumarate reductase/succinate dehydrogenase flavoprotein-like, C-terminal domain"/>
    <property type="match status" value="1"/>
</dbReference>
<dbReference type="AlphaFoldDB" id="A0A265DWT6"/>
<dbReference type="GO" id="GO:0050660">
    <property type="term" value="F:flavin adenine dinucleotide binding"/>
    <property type="evidence" value="ECO:0007669"/>
    <property type="project" value="UniProtKB-UniRule"/>
</dbReference>
<keyword evidence="12 21" id="KW-0249">Electron transport</keyword>
<evidence type="ECO:0000256" key="4">
    <source>
        <dbReference type="ARBA" id="ARBA00008040"/>
    </source>
</evidence>
<dbReference type="GO" id="GO:0005886">
    <property type="term" value="C:plasma membrane"/>
    <property type="evidence" value="ECO:0007669"/>
    <property type="project" value="UniProtKB-SubCell"/>
</dbReference>
<dbReference type="PIRSF" id="PIRSF000171">
    <property type="entry name" value="SDHA_APRA_LASPO"/>
    <property type="match status" value="1"/>
</dbReference>
<dbReference type="SUPFAM" id="SSF56425">
    <property type="entry name" value="Succinate dehydrogenase/fumarate reductase flavoprotein, catalytic domain"/>
    <property type="match status" value="1"/>
</dbReference>
<comment type="similarity">
    <text evidence="4 21">Belongs to the FAD-dependent oxidoreductase 2 family. FRD/SDH subfamily.</text>
</comment>
<dbReference type="SUPFAM" id="SSF46977">
    <property type="entry name" value="Succinate dehydrogenase/fumarate reductase flavoprotein C-terminal domain"/>
    <property type="match status" value="1"/>
</dbReference>
<keyword evidence="11 19" id="KW-0274">FAD</keyword>
<dbReference type="Gene3D" id="3.50.50.60">
    <property type="entry name" value="FAD/NAD(P)-binding domain"/>
    <property type="match status" value="1"/>
</dbReference>
<evidence type="ECO:0000256" key="9">
    <source>
        <dbReference type="ARBA" id="ARBA00022519"/>
    </source>
</evidence>
<dbReference type="PROSITE" id="PS00504">
    <property type="entry name" value="FRD_SDH_FAD_BINDING"/>
    <property type="match status" value="1"/>
</dbReference>
<evidence type="ECO:0000256" key="1">
    <source>
        <dbReference type="ARBA" id="ARBA00002054"/>
    </source>
</evidence>
<dbReference type="NCBIfam" id="TIGR01812">
    <property type="entry name" value="sdhA_frdA_Gneg"/>
    <property type="match status" value="1"/>
</dbReference>
<evidence type="ECO:0000313" key="25">
    <source>
        <dbReference type="EMBL" id="OZT73794.1"/>
    </source>
</evidence>
<gene>
    <name evidence="25" type="ORF">CE457_12455</name>
    <name evidence="24" type="ORF">KUC_0130</name>
</gene>
<dbReference type="InterPro" id="IPR030664">
    <property type="entry name" value="SdhA/FrdA/AprA"/>
</dbReference>
<feature type="binding site" evidence="19">
    <location>
        <position position="390"/>
    </location>
    <ligand>
        <name>FAD</name>
        <dbReference type="ChEBI" id="CHEBI:57692"/>
    </ligand>
</feature>
<comment type="function">
    <text evidence="1">Two distinct, membrane-bound, FAD-containing enzymes are responsible for the catalysis of fumarate and succinate interconversion; the fumarate reductase is used in anaerobic growth, and the succinate dehydrogenase is used in aerobic growth.</text>
</comment>
<feature type="domain" description="FAD-dependent oxidoreductase 2 FAD-binding" evidence="22">
    <location>
        <begin position="10"/>
        <end position="407"/>
    </location>
</feature>
<dbReference type="InterPro" id="IPR003952">
    <property type="entry name" value="FRD_SDH_FAD_BS"/>
</dbReference>
<feature type="active site" description="Proton acceptor" evidence="17">
    <location>
        <position position="289"/>
    </location>
</feature>
<dbReference type="UniPathway" id="UPA00223">
    <property type="reaction ID" value="UER01005"/>
</dbReference>
<keyword evidence="8" id="KW-1003">Cell membrane</keyword>
<dbReference type="FunFam" id="1.20.58.100:FF:000001">
    <property type="entry name" value="Succinate dehydrogenase flavoprotein subunit (SdhA)"/>
    <property type="match status" value="1"/>
</dbReference>
<keyword evidence="10 19" id="KW-0285">Flavoprotein</keyword>
<evidence type="ECO:0000256" key="14">
    <source>
        <dbReference type="ARBA" id="ARBA00023136"/>
    </source>
</evidence>
<evidence type="ECO:0000256" key="2">
    <source>
        <dbReference type="ARBA" id="ARBA00004515"/>
    </source>
</evidence>
<evidence type="ECO:0000256" key="21">
    <source>
        <dbReference type="RuleBase" id="RU362051"/>
    </source>
</evidence>
<evidence type="ECO:0000256" key="15">
    <source>
        <dbReference type="ARBA" id="ARBA00049220"/>
    </source>
</evidence>
<dbReference type="Pfam" id="PF02910">
    <property type="entry name" value="Succ_DH_flav_C"/>
    <property type="match status" value="1"/>
</dbReference>
<dbReference type="InterPro" id="IPR027477">
    <property type="entry name" value="Succ_DH/fumarate_Rdtase_cat_sf"/>
</dbReference>
<feature type="binding site" evidence="19">
    <location>
        <begin position="15"/>
        <end position="20"/>
    </location>
    <ligand>
        <name>FAD</name>
        <dbReference type="ChEBI" id="CHEBI:57692"/>
    </ligand>
</feature>
<evidence type="ECO:0000256" key="13">
    <source>
        <dbReference type="ARBA" id="ARBA00023002"/>
    </source>
</evidence>
<evidence type="ECO:0000313" key="26">
    <source>
        <dbReference type="Proteomes" id="UP000005756"/>
    </source>
</evidence>
<feature type="binding site" evidence="19">
    <location>
        <begin position="38"/>
        <end position="53"/>
    </location>
    <ligand>
        <name>FAD</name>
        <dbReference type="ChEBI" id="CHEBI:57692"/>
    </ligand>
</feature>
<feature type="binding site" evidence="18">
    <location>
        <position position="257"/>
    </location>
    <ligand>
        <name>substrate</name>
    </ligand>
</feature>
<evidence type="ECO:0000256" key="5">
    <source>
        <dbReference type="ARBA" id="ARBA00012792"/>
    </source>
</evidence>
<feature type="binding site" evidence="19">
    <location>
        <position position="224"/>
    </location>
    <ligand>
        <name>FAD</name>
        <dbReference type="ChEBI" id="CHEBI:57692"/>
    </ligand>
</feature>
<dbReference type="Proteomes" id="UP000005756">
    <property type="component" value="Unassembled WGS sequence"/>
</dbReference>
<dbReference type="InterPro" id="IPR037099">
    <property type="entry name" value="Fum_R/Succ_DH_flav-like_C_sf"/>
</dbReference>
<feature type="binding site" evidence="18">
    <location>
        <position position="245"/>
    </location>
    <ligand>
        <name>substrate</name>
    </ligand>
</feature>
<keyword evidence="14 21" id="KW-0472">Membrane</keyword>
<evidence type="ECO:0000256" key="16">
    <source>
        <dbReference type="NCBIfam" id="TIGR01816"/>
    </source>
</evidence>
<comment type="cofactor">
    <cofactor evidence="19">
        <name>FAD</name>
        <dbReference type="ChEBI" id="CHEBI:57692"/>
    </cofactor>
    <text evidence="19">Flavinylated by SdhE, about 5% flavinylation occurs in the absence of SdhE.</text>
</comment>
<dbReference type="RefSeq" id="WP_007111121.1">
    <property type="nucleotide sequence ID" value="NZ_JH393257.1"/>
</dbReference>
<feature type="modified residue" description="Tele-8alpha-FAD histidine" evidence="20">
    <location>
        <position position="46"/>
    </location>
</feature>
<dbReference type="PANTHER" id="PTHR11632">
    <property type="entry name" value="SUCCINATE DEHYDROGENASE 2 FLAVOPROTEIN SUBUNIT"/>
    <property type="match status" value="1"/>
</dbReference>
<dbReference type="EMBL" id="JH393257">
    <property type="protein sequence ID" value="EHJ93185.1"/>
    <property type="molecule type" value="Genomic_DNA"/>
</dbReference>
<dbReference type="InterPro" id="IPR014006">
    <property type="entry name" value="Succ_Dhase_FrdA_Gneg"/>
</dbReference>
<dbReference type="Pfam" id="PF00890">
    <property type="entry name" value="FAD_binding_2"/>
    <property type="match status" value="1"/>
</dbReference>
<dbReference type="STRING" id="1072583.KUC_0130"/>
<dbReference type="FunFam" id="3.90.700.10:FF:000001">
    <property type="entry name" value="Mitochondrial succinate dehydrogenase flavoprotein subunit"/>
    <property type="match status" value="1"/>
</dbReference>
<dbReference type="InterPro" id="IPR036188">
    <property type="entry name" value="FAD/NAD-bd_sf"/>
</dbReference>
<dbReference type="InterPro" id="IPR011281">
    <property type="entry name" value="Succ_DH_flav_su_fwd"/>
</dbReference>
<dbReference type="EMBL" id="NPEY01000008">
    <property type="protein sequence ID" value="OZT73794.1"/>
    <property type="molecule type" value="Genomic_DNA"/>
</dbReference>
<evidence type="ECO:0000256" key="8">
    <source>
        <dbReference type="ARBA" id="ARBA00022475"/>
    </source>
</evidence>
<reference evidence="24 26" key="1">
    <citation type="submission" date="2011-10" db="EMBL/GenBank/DDBJ databases">
        <authorList>
            <person name="Quillaguamn J."/>
            <person name="Guzmn D."/>
            <person name="Balderrama-Subieta A."/>
            <person name="Cardona-Ortuo C."/>
            <person name="Guevara-Martnez M."/>
            <person name="Callisaya-Quispe N."/>
        </authorList>
    </citation>
    <scope>NUCLEOTIDE SEQUENCE [LARGE SCALE GENOMIC DNA]</scope>
    <source>
        <strain evidence="24 26">LC1</strain>
    </source>
</reference>
<organism evidence="24 26">
    <name type="scientific">Vreelandella boliviensis LC1</name>
    <dbReference type="NCBI Taxonomy" id="1072583"/>
    <lineage>
        <taxon>Bacteria</taxon>
        <taxon>Pseudomonadati</taxon>
        <taxon>Pseudomonadota</taxon>
        <taxon>Gammaproteobacteria</taxon>
        <taxon>Oceanospirillales</taxon>
        <taxon>Halomonadaceae</taxon>
        <taxon>Vreelandella</taxon>
    </lineage>
</organism>
<dbReference type="Proteomes" id="UP000216538">
    <property type="component" value="Unassembled WGS sequence"/>
</dbReference>
<evidence type="ECO:0000256" key="20">
    <source>
        <dbReference type="PIRSR" id="PIRSR611281-4"/>
    </source>
</evidence>
<evidence type="ECO:0000256" key="10">
    <source>
        <dbReference type="ARBA" id="ARBA00022630"/>
    </source>
</evidence>
<keyword evidence="13 21" id="KW-0560">Oxidoreductase</keyword>
<keyword evidence="7 21" id="KW-0813">Transport</keyword>
<dbReference type="InterPro" id="IPR015939">
    <property type="entry name" value="Fum_Rdtase/Succ_DH_flav-like_C"/>
</dbReference>
<dbReference type="GO" id="GO:0009055">
    <property type="term" value="F:electron transfer activity"/>
    <property type="evidence" value="ECO:0007669"/>
    <property type="project" value="UniProtKB-ARBA"/>
</dbReference>
<dbReference type="GO" id="GO:0009061">
    <property type="term" value="P:anaerobic respiration"/>
    <property type="evidence" value="ECO:0007669"/>
    <property type="project" value="TreeGrafter"/>
</dbReference>
<dbReference type="EC" id="1.3.5.1" evidence="5 21"/>
<feature type="domain" description="Fumarate reductase/succinate dehydrogenase flavoprotein-like C-terminal" evidence="23">
    <location>
        <begin position="463"/>
        <end position="590"/>
    </location>
</feature>
<keyword evidence="27" id="KW-1185">Reference proteome</keyword>
<evidence type="ECO:0000259" key="23">
    <source>
        <dbReference type="Pfam" id="PF02910"/>
    </source>
</evidence>
<dbReference type="NCBIfam" id="TIGR01816">
    <property type="entry name" value="sdhA_forward"/>
    <property type="match status" value="1"/>
</dbReference>
<dbReference type="FunFam" id="4.10.80.40:FF:000001">
    <property type="entry name" value="Succinate dehydrogenase flavoprotein subunit"/>
    <property type="match status" value="1"/>
</dbReference>
<dbReference type="Gene3D" id="3.90.700.10">
    <property type="entry name" value="Succinate dehydrogenase/fumarate reductase flavoprotein, catalytic domain"/>
    <property type="match status" value="1"/>
</dbReference>
<dbReference type="PANTHER" id="PTHR11632:SF51">
    <property type="entry name" value="SUCCINATE DEHYDROGENASE [UBIQUINONE] FLAVOPROTEIN SUBUNIT, MITOCHONDRIAL"/>
    <property type="match status" value="1"/>
</dbReference>
<feature type="binding site" evidence="19">
    <location>
        <begin position="406"/>
        <end position="407"/>
    </location>
    <ligand>
        <name>FAD</name>
        <dbReference type="ChEBI" id="CHEBI:57692"/>
    </ligand>
</feature>
<reference evidence="25 27" key="2">
    <citation type="submission" date="2017-07" db="EMBL/GenBank/DDBJ databases">
        <title>Shotgun whole genome sequences of three halophilic bacterial isolates.</title>
        <authorList>
            <person name="Pozzo T."/>
            <person name="Higdon S.M."/>
            <person name="Quillaguaman J."/>
        </authorList>
    </citation>
    <scope>NUCLEOTIDE SEQUENCE [LARGE SCALE GENOMIC DNA]</scope>
    <source>
        <strain evidence="25 27">LC1</strain>
    </source>
</reference>
<feature type="binding site" evidence="18">
    <location>
        <position position="356"/>
    </location>
    <ligand>
        <name>substrate</name>
    </ligand>
</feature>
<comment type="pathway">
    <text evidence="3 21">Carbohydrate metabolism; tricarboxylic acid cycle; fumarate from succinate (bacterial route): step 1/1.</text>
</comment>
<keyword evidence="21" id="KW-0816">Tricarboxylic acid cycle</keyword>
<feature type="binding site" evidence="18">
    <location>
        <position position="401"/>
    </location>
    <ligand>
        <name>substrate</name>
    </ligand>
</feature>
<evidence type="ECO:0000313" key="27">
    <source>
        <dbReference type="Proteomes" id="UP000216538"/>
    </source>
</evidence>
<evidence type="ECO:0000256" key="11">
    <source>
        <dbReference type="ARBA" id="ARBA00022827"/>
    </source>
</evidence>
<dbReference type="Gene3D" id="4.10.80.40">
    <property type="entry name" value="succinate dehydrogenase protein domain"/>
    <property type="match status" value="1"/>
</dbReference>
<evidence type="ECO:0000256" key="17">
    <source>
        <dbReference type="PIRSR" id="PIRSR000171-1"/>
    </source>
</evidence>
<evidence type="ECO:0000256" key="7">
    <source>
        <dbReference type="ARBA" id="ARBA00022448"/>
    </source>
</evidence>
<evidence type="ECO:0000256" key="6">
    <source>
        <dbReference type="ARBA" id="ARBA00019965"/>
    </source>
</evidence>
<evidence type="ECO:0000256" key="12">
    <source>
        <dbReference type="ARBA" id="ARBA00022982"/>
    </source>
</evidence>
<dbReference type="InterPro" id="IPR003953">
    <property type="entry name" value="FAD-dep_OxRdtase_2_FAD-bd"/>
</dbReference>